<feature type="transmembrane region" description="Helical" evidence="1">
    <location>
        <begin position="46"/>
        <end position="64"/>
    </location>
</feature>
<feature type="transmembrane region" description="Helical" evidence="1">
    <location>
        <begin position="100"/>
        <end position="119"/>
    </location>
</feature>
<protein>
    <submittedName>
        <fullName evidence="2">Uncharacterized protein</fullName>
    </submittedName>
</protein>
<dbReference type="AlphaFoldDB" id="A0A495V3T1"/>
<feature type="transmembrane region" description="Helical" evidence="1">
    <location>
        <begin position="212"/>
        <end position="233"/>
    </location>
</feature>
<feature type="transmembrane region" description="Helical" evidence="1">
    <location>
        <begin position="149"/>
        <end position="167"/>
    </location>
</feature>
<sequence length="265" mass="30614">MKTPVKWFRRAIWLGIIGNWMLTLPLIFAPEWTLDLLGLRATHDPVWTAFAALLVFLVTVFYIPGANQPYRYRFNAWLAVLARPLEVLFFLVLYPGLYSIFVFYDGVLFLIQLPLLLLLTMRRRPADEPLEKTLQAPPTDRHALWLKRTLWAGILANLVLAIPTIFWPEQVLDLIGARQTLDPVWSAFAALMLVLLSIFYMPGAIQPYRYRFNAVMAVLSRLVGVLFFLWLWAGFYPAFGYLDAVFFLAQVPFLVMAYWPKPRAA</sequence>
<keyword evidence="3" id="KW-1185">Reference proteome</keyword>
<evidence type="ECO:0000313" key="2">
    <source>
        <dbReference type="EMBL" id="RKT43027.1"/>
    </source>
</evidence>
<evidence type="ECO:0000313" key="3">
    <source>
        <dbReference type="Proteomes" id="UP000274556"/>
    </source>
</evidence>
<dbReference type="RefSeq" id="WP_120795659.1">
    <property type="nucleotide sequence ID" value="NZ_RBXL01000001.1"/>
</dbReference>
<evidence type="ECO:0000256" key="1">
    <source>
        <dbReference type="SAM" id="Phobius"/>
    </source>
</evidence>
<feature type="transmembrane region" description="Helical" evidence="1">
    <location>
        <begin position="187"/>
        <end position="205"/>
    </location>
</feature>
<gene>
    <name evidence="2" type="ORF">BDD21_0335</name>
</gene>
<keyword evidence="1" id="KW-1133">Transmembrane helix</keyword>
<keyword evidence="1" id="KW-0812">Transmembrane</keyword>
<accession>A0A495V3T1</accession>
<reference evidence="2 3" key="1">
    <citation type="submission" date="2018-10" db="EMBL/GenBank/DDBJ databases">
        <title>Genomic Encyclopedia of Archaeal and Bacterial Type Strains, Phase II (KMG-II): from individual species to whole genera.</title>
        <authorList>
            <person name="Goeker M."/>
        </authorList>
    </citation>
    <scope>NUCLEOTIDE SEQUENCE [LARGE SCALE GENOMIC DNA]</scope>
    <source>
        <strain evidence="2 3">DSM 235</strain>
    </source>
</reference>
<feature type="transmembrane region" description="Helical" evidence="1">
    <location>
        <begin position="239"/>
        <end position="259"/>
    </location>
</feature>
<proteinExistence type="predicted"/>
<dbReference type="EMBL" id="RBXL01000001">
    <property type="protein sequence ID" value="RKT43027.1"/>
    <property type="molecule type" value="Genomic_DNA"/>
</dbReference>
<comment type="caution">
    <text evidence="2">The sequence shown here is derived from an EMBL/GenBank/DDBJ whole genome shotgun (WGS) entry which is preliminary data.</text>
</comment>
<feature type="transmembrane region" description="Helical" evidence="1">
    <location>
        <begin position="12"/>
        <end position="34"/>
    </location>
</feature>
<name>A0A495V3T1_9GAMM</name>
<dbReference type="Proteomes" id="UP000274556">
    <property type="component" value="Unassembled WGS sequence"/>
</dbReference>
<keyword evidence="1" id="KW-0472">Membrane</keyword>
<feature type="transmembrane region" description="Helical" evidence="1">
    <location>
        <begin position="76"/>
        <end position="94"/>
    </location>
</feature>
<dbReference type="OrthoDB" id="256696at2"/>
<organism evidence="2 3">
    <name type="scientific">Thiocapsa rosea</name>
    <dbReference type="NCBI Taxonomy" id="69360"/>
    <lineage>
        <taxon>Bacteria</taxon>
        <taxon>Pseudomonadati</taxon>
        <taxon>Pseudomonadota</taxon>
        <taxon>Gammaproteobacteria</taxon>
        <taxon>Chromatiales</taxon>
        <taxon>Chromatiaceae</taxon>
        <taxon>Thiocapsa</taxon>
    </lineage>
</organism>